<proteinExistence type="predicted"/>
<dbReference type="Pfam" id="PF05137">
    <property type="entry name" value="PilN"/>
    <property type="match status" value="1"/>
</dbReference>
<feature type="transmembrane region" description="Helical" evidence="2">
    <location>
        <begin position="21"/>
        <end position="39"/>
    </location>
</feature>
<feature type="coiled-coil region" evidence="1">
    <location>
        <begin position="64"/>
        <end position="94"/>
    </location>
</feature>
<dbReference type="AlphaFoldDB" id="A0A1T2LBA3"/>
<evidence type="ECO:0008006" key="5">
    <source>
        <dbReference type="Google" id="ProtNLM"/>
    </source>
</evidence>
<dbReference type="RefSeq" id="WP_078482050.1">
    <property type="nucleotide sequence ID" value="NZ_MPRL01000001.1"/>
</dbReference>
<dbReference type="GO" id="GO:0043107">
    <property type="term" value="P:type IV pilus-dependent motility"/>
    <property type="evidence" value="ECO:0007669"/>
    <property type="project" value="TreeGrafter"/>
</dbReference>
<dbReference type="OrthoDB" id="5296173at2"/>
<protein>
    <recommendedName>
        <fullName evidence="5">Pilus assembly protein PilN</fullName>
    </recommendedName>
</protein>
<organism evidence="3 4">
    <name type="scientific">Solemya pervernicosa gill symbiont</name>
    <dbReference type="NCBI Taxonomy" id="642797"/>
    <lineage>
        <taxon>Bacteria</taxon>
        <taxon>Pseudomonadati</taxon>
        <taxon>Pseudomonadota</taxon>
        <taxon>Gammaproteobacteria</taxon>
        <taxon>sulfur-oxidizing symbionts</taxon>
    </lineage>
</organism>
<keyword evidence="1" id="KW-0175">Coiled coil</keyword>
<dbReference type="PANTHER" id="PTHR40278">
    <property type="entry name" value="DNA UTILIZATION PROTEIN HOFN"/>
    <property type="match status" value="1"/>
</dbReference>
<comment type="caution">
    <text evidence="3">The sequence shown here is derived from an EMBL/GenBank/DDBJ whole genome shotgun (WGS) entry which is preliminary data.</text>
</comment>
<dbReference type="GO" id="GO:0043683">
    <property type="term" value="P:type IV pilus assembly"/>
    <property type="evidence" value="ECO:0007669"/>
    <property type="project" value="TreeGrafter"/>
</dbReference>
<gene>
    <name evidence="3" type="ORF">BOW53_00155</name>
</gene>
<keyword evidence="2" id="KW-0472">Membrane</keyword>
<dbReference type="EMBL" id="MPRL01000001">
    <property type="protein sequence ID" value="OOZ42292.1"/>
    <property type="molecule type" value="Genomic_DNA"/>
</dbReference>
<reference evidence="3 4" key="1">
    <citation type="submission" date="2016-11" db="EMBL/GenBank/DDBJ databases">
        <title>Mixed transmission modes and dynamic genome evolution in an obligate animal-bacterial symbiosis.</title>
        <authorList>
            <person name="Russell S.L."/>
            <person name="Corbett-Detig R.B."/>
            <person name="Cavanaugh C.M."/>
        </authorList>
    </citation>
    <scope>NUCLEOTIDE SEQUENCE [LARGE SCALE GENOMIC DNA]</scope>
    <source>
        <strain evidence="3">Sveles-Q1</strain>
    </source>
</reference>
<name>A0A1T2LBA3_9GAMM</name>
<sequence length="188" mass="21257">MAHINLLPWREELRKERQQRFIASGVIAALITGAAFFYMHTYAQSLIEGQQERNNYLSSEIKLLDKKIAEIKVLEETKSRLIQKMEIIQQLQNSRPQVVHLFDELVRTLPDGVYLNNVSQKGKGLAMNGTAESNARVSAYMRNIDTSDWIGSPKLSIITGQESGPGRINNFKLSATQIEKKNQAGNKQ</sequence>
<evidence type="ECO:0000256" key="1">
    <source>
        <dbReference type="SAM" id="Coils"/>
    </source>
</evidence>
<accession>A0A1T2LBA3</accession>
<keyword evidence="2" id="KW-0812">Transmembrane</keyword>
<evidence type="ECO:0000313" key="4">
    <source>
        <dbReference type="Proteomes" id="UP000191110"/>
    </source>
</evidence>
<dbReference type="Proteomes" id="UP000191110">
    <property type="component" value="Unassembled WGS sequence"/>
</dbReference>
<dbReference type="InterPro" id="IPR007813">
    <property type="entry name" value="PilN"/>
</dbReference>
<keyword evidence="4" id="KW-1185">Reference proteome</keyword>
<evidence type="ECO:0000313" key="3">
    <source>
        <dbReference type="EMBL" id="OOZ42292.1"/>
    </source>
</evidence>
<dbReference type="PANTHER" id="PTHR40278:SF2">
    <property type="entry name" value="TYPE IV PILUS INNER MEMBRANE COMPONENT PILN"/>
    <property type="match status" value="1"/>
</dbReference>
<dbReference type="InterPro" id="IPR052534">
    <property type="entry name" value="Extracell_DNA_Util/SecSys_Comp"/>
</dbReference>
<evidence type="ECO:0000256" key="2">
    <source>
        <dbReference type="SAM" id="Phobius"/>
    </source>
</evidence>
<keyword evidence="2" id="KW-1133">Transmembrane helix</keyword>